<dbReference type="AlphaFoldDB" id="A0A160FT68"/>
<dbReference type="Proteomes" id="UP000076852">
    <property type="component" value="Chromosome 2"/>
</dbReference>
<dbReference type="KEGG" id="buz:AYM40_29280"/>
<evidence type="ECO:0000313" key="1">
    <source>
        <dbReference type="EMBL" id="ANB76339.1"/>
    </source>
</evidence>
<evidence type="ECO:0000313" key="2">
    <source>
        <dbReference type="Proteomes" id="UP000076852"/>
    </source>
</evidence>
<organism evidence="1 2">
    <name type="scientific">Paraburkholderia phytofirmans OLGA172</name>
    <dbReference type="NCBI Taxonomy" id="1417228"/>
    <lineage>
        <taxon>Bacteria</taxon>
        <taxon>Pseudomonadati</taxon>
        <taxon>Pseudomonadota</taxon>
        <taxon>Betaproteobacteria</taxon>
        <taxon>Burkholderiales</taxon>
        <taxon>Burkholderiaceae</taxon>
        <taxon>Paraburkholderia</taxon>
    </lineage>
</organism>
<reference evidence="1 2" key="1">
    <citation type="journal article" date="2016" name="Gene">
        <title>PacBio SMRT assembly of a complex multi-replicon genome reveals chlorocatechol degradative operon in a region of genome plasticity.</title>
        <authorList>
            <person name="Ricker N."/>
            <person name="Shen S.Y."/>
            <person name="Goordial J."/>
            <person name="Jin S."/>
            <person name="Fulthorpe R.R."/>
        </authorList>
    </citation>
    <scope>NUCLEOTIDE SEQUENCE [LARGE SCALE GENOMIC DNA]</scope>
    <source>
        <strain evidence="1 2">OLGA172</strain>
    </source>
</reference>
<name>A0A160FT68_9BURK</name>
<accession>A0A160FT68</accession>
<protein>
    <submittedName>
        <fullName evidence="1">Uncharacterized protein</fullName>
    </submittedName>
</protein>
<sequence>MQTDDRIGHQSVDAAPPIVEDLASTHVLLSVLPFKTNRKIAAVAVVSTVLLFSVQHRHYDYLTAAVA</sequence>
<proteinExistence type="predicted"/>
<keyword evidence="2" id="KW-1185">Reference proteome</keyword>
<dbReference type="EMBL" id="CP014579">
    <property type="protein sequence ID" value="ANB76339.1"/>
    <property type="molecule type" value="Genomic_DNA"/>
</dbReference>
<gene>
    <name evidence="1" type="ORF">AYM40_29280</name>
</gene>